<evidence type="ECO:0008006" key="5">
    <source>
        <dbReference type="Google" id="ProtNLM"/>
    </source>
</evidence>
<dbReference type="AlphaFoldDB" id="A0A0K2LA86"/>
<dbReference type="OrthoDB" id="2151746at2"/>
<dbReference type="InterPro" id="IPR039076">
    <property type="entry name" value="DivIC"/>
</dbReference>
<proteinExistence type="predicted"/>
<feature type="compositionally biased region" description="Polar residues" evidence="1">
    <location>
        <begin position="1"/>
        <end position="12"/>
    </location>
</feature>
<name>A0A0K2LA86_9LACO</name>
<feature type="region of interest" description="Disordered" evidence="1">
    <location>
        <begin position="1"/>
        <end position="25"/>
    </location>
</feature>
<sequence length="130" mass="15276">MEIRKLNSNVSVLQPKKAPTPNPGHHNYVKKVHRRRMAMIGIVFAIILVVFGVQIFNAHRTYANTMEQIEISKQKLDKQKSTQRDLKLEVSQLRDTNYIEKYIREKYMYSKPGEQIYNLPDDVKTTTIQK</sequence>
<feature type="transmembrane region" description="Helical" evidence="2">
    <location>
        <begin position="37"/>
        <end position="56"/>
    </location>
</feature>
<reference evidence="3 4" key="1">
    <citation type="submission" date="2015-08" db="EMBL/GenBank/DDBJ databases">
        <title>Genomic sequence of Lactobacillus heilongjiangensis DSM 28069, isolated from Chinese traditional pickle.</title>
        <authorList>
            <person name="Jiang X."/>
            <person name="Zheng B."/>
            <person name="Cheng H."/>
        </authorList>
    </citation>
    <scope>NUCLEOTIDE SEQUENCE [LARGE SCALE GENOMIC DNA]</scope>
    <source>
        <strain evidence="3 4">DSM 28069</strain>
    </source>
</reference>
<protein>
    <recommendedName>
        <fullName evidence="5">Septum formation initiator family protein</fullName>
    </recommendedName>
</protein>
<keyword evidence="2" id="KW-1133">Transmembrane helix</keyword>
<dbReference type="RefSeq" id="WP_041501311.1">
    <property type="nucleotide sequence ID" value="NZ_BJDV01000017.1"/>
</dbReference>
<dbReference type="InterPro" id="IPR007060">
    <property type="entry name" value="FtsL/DivIC"/>
</dbReference>
<organism evidence="3 4">
    <name type="scientific">Companilactobacillus heilongjiangensis</name>
    <dbReference type="NCBI Taxonomy" id="1074467"/>
    <lineage>
        <taxon>Bacteria</taxon>
        <taxon>Bacillati</taxon>
        <taxon>Bacillota</taxon>
        <taxon>Bacilli</taxon>
        <taxon>Lactobacillales</taxon>
        <taxon>Lactobacillaceae</taxon>
        <taxon>Companilactobacillus</taxon>
    </lineage>
</organism>
<keyword evidence="4" id="KW-1185">Reference proteome</keyword>
<dbReference type="STRING" id="1074467.JP39_01755"/>
<evidence type="ECO:0000313" key="4">
    <source>
        <dbReference type="Proteomes" id="UP000061546"/>
    </source>
</evidence>
<evidence type="ECO:0000256" key="2">
    <source>
        <dbReference type="SAM" id="Phobius"/>
    </source>
</evidence>
<dbReference type="GO" id="GO:0051301">
    <property type="term" value="P:cell division"/>
    <property type="evidence" value="ECO:0007669"/>
    <property type="project" value="InterPro"/>
</dbReference>
<dbReference type="EMBL" id="CP012559">
    <property type="protein sequence ID" value="ALB28206.1"/>
    <property type="molecule type" value="Genomic_DNA"/>
</dbReference>
<keyword evidence="2" id="KW-0812">Transmembrane</keyword>
<dbReference type="Proteomes" id="UP000061546">
    <property type="component" value="Chromosome"/>
</dbReference>
<accession>A0A0K2LA86</accession>
<dbReference type="KEGG" id="lhi:JP39_01755"/>
<evidence type="ECO:0000313" key="3">
    <source>
        <dbReference type="EMBL" id="ALB28206.1"/>
    </source>
</evidence>
<gene>
    <name evidence="3" type="ORF">JP39_01755</name>
</gene>
<evidence type="ECO:0000256" key="1">
    <source>
        <dbReference type="SAM" id="MobiDB-lite"/>
    </source>
</evidence>
<keyword evidence="2" id="KW-0472">Membrane</keyword>
<dbReference type="PANTHER" id="PTHR40027">
    <property type="entry name" value="CELL DIVISION PROTEIN DIVIC"/>
    <property type="match status" value="1"/>
</dbReference>
<dbReference type="Pfam" id="PF04977">
    <property type="entry name" value="DivIC"/>
    <property type="match status" value="1"/>
</dbReference>
<dbReference type="PANTHER" id="PTHR40027:SF1">
    <property type="entry name" value="CELL DIVISION PROTEIN DIVIC"/>
    <property type="match status" value="1"/>
</dbReference>